<keyword evidence="2" id="KW-1185">Reference proteome</keyword>
<dbReference type="EMBL" id="JAHRIP010028263">
    <property type="protein sequence ID" value="MEQ2290251.1"/>
    <property type="molecule type" value="Genomic_DNA"/>
</dbReference>
<name>A0ABV0Y9Q0_9TELE</name>
<feature type="non-terminal residue" evidence="1">
    <location>
        <position position="1"/>
    </location>
</feature>
<gene>
    <name evidence="1" type="ORF">AMECASPLE_001470</name>
</gene>
<sequence length="114" mass="12998">FKQKFNMEDSPSPPASSNYFSMLHQSASSLHFSMANHPSRLCFKRSSSMEPSILQLNFDPPPPYLHHLASKLFPNLLRPPLHHQDRIPGGEDISKSNPKMFIQAHVILSIHVFH</sequence>
<comment type="caution">
    <text evidence="1">The sequence shown here is derived from an EMBL/GenBank/DDBJ whole genome shotgun (WGS) entry which is preliminary data.</text>
</comment>
<evidence type="ECO:0000313" key="1">
    <source>
        <dbReference type="EMBL" id="MEQ2290251.1"/>
    </source>
</evidence>
<protein>
    <submittedName>
        <fullName evidence="1">Uncharacterized protein</fullName>
    </submittedName>
</protein>
<dbReference type="Proteomes" id="UP001469553">
    <property type="component" value="Unassembled WGS sequence"/>
</dbReference>
<accession>A0ABV0Y9Q0</accession>
<evidence type="ECO:0000313" key="2">
    <source>
        <dbReference type="Proteomes" id="UP001469553"/>
    </source>
</evidence>
<proteinExistence type="predicted"/>
<organism evidence="1 2">
    <name type="scientific">Ameca splendens</name>
    <dbReference type="NCBI Taxonomy" id="208324"/>
    <lineage>
        <taxon>Eukaryota</taxon>
        <taxon>Metazoa</taxon>
        <taxon>Chordata</taxon>
        <taxon>Craniata</taxon>
        <taxon>Vertebrata</taxon>
        <taxon>Euteleostomi</taxon>
        <taxon>Actinopterygii</taxon>
        <taxon>Neopterygii</taxon>
        <taxon>Teleostei</taxon>
        <taxon>Neoteleostei</taxon>
        <taxon>Acanthomorphata</taxon>
        <taxon>Ovalentaria</taxon>
        <taxon>Atherinomorphae</taxon>
        <taxon>Cyprinodontiformes</taxon>
        <taxon>Goodeidae</taxon>
        <taxon>Ameca</taxon>
    </lineage>
</organism>
<reference evidence="1 2" key="1">
    <citation type="submission" date="2021-06" db="EMBL/GenBank/DDBJ databases">
        <authorList>
            <person name="Palmer J.M."/>
        </authorList>
    </citation>
    <scope>NUCLEOTIDE SEQUENCE [LARGE SCALE GENOMIC DNA]</scope>
    <source>
        <strain evidence="1 2">AS_MEX2019</strain>
        <tissue evidence="1">Muscle</tissue>
    </source>
</reference>